<reference evidence="2" key="1">
    <citation type="submission" date="2021-03" db="EMBL/GenBank/DDBJ databases">
        <authorList>
            <consortium name="Genoscope - CEA"/>
            <person name="William W."/>
        </authorList>
    </citation>
    <scope>NUCLEOTIDE SEQUENCE</scope>
    <source>
        <strain evidence="2">Doubled-haploid Pahang</strain>
    </source>
</reference>
<feature type="compositionally biased region" description="Basic residues" evidence="1">
    <location>
        <begin position="138"/>
        <end position="150"/>
    </location>
</feature>
<proteinExistence type="predicted"/>
<evidence type="ECO:0000256" key="1">
    <source>
        <dbReference type="SAM" id="MobiDB-lite"/>
    </source>
</evidence>
<reference evidence="3" key="2">
    <citation type="submission" date="2021-05" db="UniProtKB">
        <authorList>
            <consortium name="EnsemblPlants"/>
        </authorList>
    </citation>
    <scope>IDENTIFICATION</scope>
    <source>
        <strain evidence="3">subsp. malaccensis</strain>
    </source>
</reference>
<dbReference type="AlphaFoldDB" id="A0A804L322"/>
<evidence type="ECO:0000313" key="2">
    <source>
        <dbReference type="EMBL" id="CAG1863238.1"/>
    </source>
</evidence>
<feature type="region of interest" description="Disordered" evidence="1">
    <location>
        <begin position="138"/>
        <end position="169"/>
    </location>
</feature>
<name>A0A804L322_MUSAM</name>
<feature type="region of interest" description="Disordered" evidence="1">
    <location>
        <begin position="1"/>
        <end position="30"/>
    </location>
</feature>
<keyword evidence="4" id="KW-1185">Reference proteome</keyword>
<evidence type="ECO:0000313" key="4">
    <source>
        <dbReference type="Proteomes" id="UP000012960"/>
    </source>
</evidence>
<accession>A0A804L322</accession>
<sequence>MDPSASKVQKSKAATDATVSKDEGSDISKYSQSVPDVGFKYGANQDGVPSAWSLQDRLLLCQGERCWLQDLTSNAPPPPTTGFQDPRDEQVNDVSRGFIDRLQLCKDERRQLQEQGLSKAQANACKKLVLDYLKIKQERKHSSAKARKGRRNPDARHIEATVEPLGPKK</sequence>
<organism evidence="3 4">
    <name type="scientific">Musa acuminata subsp. malaccensis</name>
    <name type="common">Wild banana</name>
    <name type="synonym">Musa malaccensis</name>
    <dbReference type="NCBI Taxonomy" id="214687"/>
    <lineage>
        <taxon>Eukaryota</taxon>
        <taxon>Viridiplantae</taxon>
        <taxon>Streptophyta</taxon>
        <taxon>Embryophyta</taxon>
        <taxon>Tracheophyta</taxon>
        <taxon>Spermatophyta</taxon>
        <taxon>Magnoliopsida</taxon>
        <taxon>Liliopsida</taxon>
        <taxon>Zingiberales</taxon>
        <taxon>Musaceae</taxon>
        <taxon>Musa</taxon>
    </lineage>
</organism>
<dbReference type="Proteomes" id="UP000012960">
    <property type="component" value="Unplaced"/>
</dbReference>
<feature type="compositionally biased region" description="Basic and acidic residues" evidence="1">
    <location>
        <begin position="151"/>
        <end position="160"/>
    </location>
</feature>
<evidence type="ECO:0000313" key="3">
    <source>
        <dbReference type="EnsemblPlants" id="Ma11_p01500.1"/>
    </source>
</evidence>
<dbReference type="EnsemblPlants" id="Ma11_t01500.1">
    <property type="protein sequence ID" value="Ma11_p01500.1"/>
    <property type="gene ID" value="Ma11_g01500"/>
</dbReference>
<gene>
    <name evidence="2" type="ORF">GSMUA_23900.1</name>
</gene>
<protein>
    <submittedName>
        <fullName evidence="2">(wild Malaysian banana) hypothetical protein</fullName>
    </submittedName>
</protein>
<dbReference type="InParanoid" id="A0A804L322"/>
<dbReference type="Gramene" id="Ma11_t01500.1">
    <property type="protein sequence ID" value="Ma11_p01500.1"/>
    <property type="gene ID" value="Ma11_g01500"/>
</dbReference>
<dbReference type="EMBL" id="HG996475">
    <property type="protein sequence ID" value="CAG1863238.1"/>
    <property type="molecule type" value="Genomic_DNA"/>
</dbReference>